<keyword evidence="3" id="KW-0812">Transmembrane</keyword>
<organism evidence="6 7">
    <name type="scientific">Noviherbaspirillum pedocola</name>
    <dbReference type="NCBI Taxonomy" id="2801341"/>
    <lineage>
        <taxon>Bacteria</taxon>
        <taxon>Pseudomonadati</taxon>
        <taxon>Pseudomonadota</taxon>
        <taxon>Betaproteobacteria</taxon>
        <taxon>Burkholderiales</taxon>
        <taxon>Oxalobacteraceae</taxon>
        <taxon>Noviherbaspirillum</taxon>
    </lineage>
</organism>
<sequence>MTKPTQVFPPLPMRAALLSALAAWSASALAIGLGPISVQSSLSQPLEASVPVISATPADIATGCLKARAEDLEGIPMAQIAAYAAQDGNAAAIVLSSERAINEPGFRLEVRVGCHEVTSRTYDVLLDPAGTAGAASAATRRRLRRYAPDTTSVLPVPNLTDMQRPHPLAAKPAPEPRSVLKVAAPETIEEKLKGADLVKPDWNLRVDTILSLSDKSRGAEQMPMWRRMQARLAAVLRNEDPYEDLSKQLDDARRAAVDGKKQAAQLRAQALSDKSALQSQIDAMYSPAWIAGLGGVSIVLAAALSALAYRRRRSLKPPKAAQPWHHTTEPYFSAAAPAAAEVASAAAAVPDFSSAAQDAPTPAYAARSDADLDRQAIDYAASLNAEMAQSAADVARVLLEAEHAMLDQNPAQAISDLERYCRATQMSPAPALYLLELYRAENQESAYANLREHIKAMFHVDTPDWSTDWMQDTRTIASFPEIEQSIHALAANPELLPFLQGLLLVVDNRFDFFVYRDIVQRIMLAIAPPAQHASPHTAEAAPAEEPALHMVATQIAATAVEDTPASPVTSEVEHAPEKSAPPPTDTPPEHSNATIIPFTHDAGARSASSVSNVDGAATRGELLSLAELGLPEEAQTPKPAAPSAASAEPTAPATLDFPLDLPDLEFPSRSAASSTPSR</sequence>
<feature type="transmembrane region" description="Helical" evidence="3">
    <location>
        <begin position="288"/>
        <end position="309"/>
    </location>
</feature>
<keyword evidence="4" id="KW-0732">Signal</keyword>
<gene>
    <name evidence="6" type="ORF">JJB74_15370</name>
</gene>
<dbReference type="AlphaFoldDB" id="A0A934W764"/>
<evidence type="ECO:0000256" key="1">
    <source>
        <dbReference type="SAM" id="Coils"/>
    </source>
</evidence>
<name>A0A934W764_9BURK</name>
<protein>
    <recommendedName>
        <fullName evidence="5">FimV N-terminal domain-containing protein</fullName>
    </recommendedName>
</protein>
<feature type="region of interest" description="Disordered" evidence="2">
    <location>
        <begin position="560"/>
        <end position="595"/>
    </location>
</feature>
<evidence type="ECO:0000313" key="6">
    <source>
        <dbReference type="EMBL" id="MBK4736000.1"/>
    </source>
</evidence>
<evidence type="ECO:0000256" key="4">
    <source>
        <dbReference type="SAM" id="SignalP"/>
    </source>
</evidence>
<feature type="signal peptide" evidence="4">
    <location>
        <begin position="1"/>
        <end position="30"/>
    </location>
</feature>
<dbReference type="EMBL" id="JAEPBG010000006">
    <property type="protein sequence ID" value="MBK4736000.1"/>
    <property type="molecule type" value="Genomic_DNA"/>
</dbReference>
<evidence type="ECO:0000256" key="2">
    <source>
        <dbReference type="SAM" id="MobiDB-lite"/>
    </source>
</evidence>
<feature type="coiled-coil region" evidence="1">
    <location>
        <begin position="242"/>
        <end position="269"/>
    </location>
</feature>
<dbReference type="InterPro" id="IPR057840">
    <property type="entry name" value="FimV_N"/>
</dbReference>
<feature type="domain" description="FimV N-terminal" evidence="5">
    <location>
        <begin position="32"/>
        <end position="128"/>
    </location>
</feature>
<reference evidence="6" key="1">
    <citation type="submission" date="2021-01" db="EMBL/GenBank/DDBJ databases">
        <title>Genome sequence of strain Noviherbaspirillum sp. DKR-6.</title>
        <authorList>
            <person name="Chaudhary D.K."/>
        </authorList>
    </citation>
    <scope>NUCLEOTIDE SEQUENCE</scope>
    <source>
        <strain evidence="6">DKR-6</strain>
    </source>
</reference>
<evidence type="ECO:0000313" key="7">
    <source>
        <dbReference type="Proteomes" id="UP000622890"/>
    </source>
</evidence>
<keyword evidence="7" id="KW-1185">Reference proteome</keyword>
<dbReference type="RefSeq" id="WP_200592968.1">
    <property type="nucleotide sequence ID" value="NZ_JAEPBG010000006.1"/>
</dbReference>
<accession>A0A934W764</accession>
<proteinExistence type="predicted"/>
<keyword evidence="1" id="KW-0175">Coiled coil</keyword>
<feature type="chain" id="PRO_5036898980" description="FimV N-terminal domain-containing protein" evidence="4">
    <location>
        <begin position="31"/>
        <end position="678"/>
    </location>
</feature>
<feature type="compositionally biased region" description="Low complexity" evidence="2">
    <location>
        <begin position="634"/>
        <end position="678"/>
    </location>
</feature>
<evidence type="ECO:0000259" key="5">
    <source>
        <dbReference type="Pfam" id="PF25800"/>
    </source>
</evidence>
<evidence type="ECO:0000256" key="3">
    <source>
        <dbReference type="SAM" id="Phobius"/>
    </source>
</evidence>
<dbReference type="Pfam" id="PF25800">
    <property type="entry name" value="FimV_N"/>
    <property type="match status" value="1"/>
</dbReference>
<keyword evidence="3" id="KW-1133">Transmembrane helix</keyword>
<dbReference type="Proteomes" id="UP000622890">
    <property type="component" value="Unassembled WGS sequence"/>
</dbReference>
<keyword evidence="3" id="KW-0472">Membrane</keyword>
<comment type="caution">
    <text evidence="6">The sequence shown here is derived from an EMBL/GenBank/DDBJ whole genome shotgun (WGS) entry which is preliminary data.</text>
</comment>
<feature type="region of interest" description="Disordered" evidence="2">
    <location>
        <begin position="624"/>
        <end position="678"/>
    </location>
</feature>